<keyword evidence="3" id="KW-1185">Reference proteome</keyword>
<reference evidence="3" key="1">
    <citation type="journal article" date="2017" name="Nat. Commun.">
        <title>The North American bullfrog draft genome provides insight into hormonal regulation of long noncoding RNA.</title>
        <authorList>
            <person name="Hammond S.A."/>
            <person name="Warren R.L."/>
            <person name="Vandervalk B.P."/>
            <person name="Kucuk E."/>
            <person name="Khan H."/>
            <person name="Gibb E.A."/>
            <person name="Pandoh P."/>
            <person name="Kirk H."/>
            <person name="Zhao Y."/>
            <person name="Jones M."/>
            <person name="Mungall A.J."/>
            <person name="Coope R."/>
            <person name="Pleasance S."/>
            <person name="Moore R.A."/>
            <person name="Holt R.A."/>
            <person name="Round J.M."/>
            <person name="Ohora S."/>
            <person name="Walle B.V."/>
            <person name="Veldhoen N."/>
            <person name="Helbing C.C."/>
            <person name="Birol I."/>
        </authorList>
    </citation>
    <scope>NUCLEOTIDE SEQUENCE [LARGE SCALE GENOMIC DNA]</scope>
</reference>
<evidence type="ECO:0000313" key="2">
    <source>
        <dbReference type="EMBL" id="PIO39447.1"/>
    </source>
</evidence>
<gene>
    <name evidence="2" type="ORF">AB205_0056050</name>
</gene>
<evidence type="ECO:0000256" key="1">
    <source>
        <dbReference type="SAM" id="MobiDB-lite"/>
    </source>
</evidence>
<protein>
    <submittedName>
        <fullName evidence="2">Uncharacterized protein</fullName>
    </submittedName>
</protein>
<name>A0A2G9SH31_AQUCT</name>
<dbReference type="EMBL" id="KV924955">
    <property type="protein sequence ID" value="PIO39447.1"/>
    <property type="molecule type" value="Genomic_DNA"/>
</dbReference>
<proteinExistence type="predicted"/>
<organism evidence="2 3">
    <name type="scientific">Aquarana catesbeiana</name>
    <name type="common">American bullfrog</name>
    <name type="synonym">Rana catesbeiana</name>
    <dbReference type="NCBI Taxonomy" id="8400"/>
    <lineage>
        <taxon>Eukaryota</taxon>
        <taxon>Metazoa</taxon>
        <taxon>Chordata</taxon>
        <taxon>Craniata</taxon>
        <taxon>Vertebrata</taxon>
        <taxon>Euteleostomi</taxon>
        <taxon>Amphibia</taxon>
        <taxon>Batrachia</taxon>
        <taxon>Anura</taxon>
        <taxon>Neobatrachia</taxon>
        <taxon>Ranoidea</taxon>
        <taxon>Ranidae</taxon>
        <taxon>Aquarana</taxon>
    </lineage>
</organism>
<dbReference type="AlphaFoldDB" id="A0A2G9SH31"/>
<feature type="region of interest" description="Disordered" evidence="1">
    <location>
        <begin position="92"/>
        <end position="120"/>
    </location>
</feature>
<accession>A0A2G9SH31</accession>
<sequence length="120" mass="12707">MRQPLPSPKQQVQLLHHSALRLPYPPGLTHHSVGSVQGDRVPGVTAAPLRPKWTPAVAAEPKLYPSPSLAADPTLLGSCLEVGTAAWLPALRGSRRSHPPTRGARFPVVRAAAERPAQAG</sequence>
<evidence type="ECO:0000313" key="3">
    <source>
        <dbReference type="Proteomes" id="UP000228934"/>
    </source>
</evidence>
<dbReference type="Proteomes" id="UP000228934">
    <property type="component" value="Unassembled WGS sequence"/>
</dbReference>